<dbReference type="EC" id="6.1.1.14" evidence="10"/>
<evidence type="ECO:0000256" key="5">
    <source>
        <dbReference type="ARBA" id="ARBA00022741"/>
    </source>
</evidence>
<evidence type="ECO:0000256" key="6">
    <source>
        <dbReference type="ARBA" id="ARBA00022840"/>
    </source>
</evidence>
<keyword evidence="3 10" id="KW-0963">Cytoplasm</keyword>
<evidence type="ECO:0000256" key="4">
    <source>
        <dbReference type="ARBA" id="ARBA00022598"/>
    </source>
</evidence>
<dbReference type="AlphaFoldDB" id="A5D3T9"/>
<proteinExistence type="inferred from homology"/>
<dbReference type="GO" id="GO:0006420">
    <property type="term" value="P:arginyl-tRNA aminoacylation"/>
    <property type="evidence" value="ECO:0007669"/>
    <property type="project" value="InterPro"/>
</dbReference>
<comment type="subcellular location">
    <subcellularLocation>
        <location evidence="1 10">Cytoplasm</location>
    </subcellularLocation>
</comment>
<comment type="similarity">
    <text evidence="2 10">Belongs to the class-II aminoacyl-tRNA synthetase family.</text>
</comment>
<accession>A5D3T9</accession>
<dbReference type="InterPro" id="IPR006194">
    <property type="entry name" value="Gly-tRNA-synth_heterodimer"/>
</dbReference>
<evidence type="ECO:0000256" key="8">
    <source>
        <dbReference type="ARBA" id="ARBA00023146"/>
    </source>
</evidence>
<evidence type="ECO:0000256" key="2">
    <source>
        <dbReference type="ARBA" id="ARBA00008226"/>
    </source>
</evidence>
<dbReference type="PANTHER" id="PTHR30075">
    <property type="entry name" value="GLYCYL-TRNA SYNTHETASE"/>
    <property type="match status" value="1"/>
</dbReference>
<protein>
    <recommendedName>
        <fullName evidence="10">Glycine--tRNA ligase beta subunit</fullName>
        <ecNumber evidence="10">6.1.1.14</ecNumber>
    </recommendedName>
    <alternativeName>
        <fullName evidence="10">Glycyl-tRNA synthetase beta subunit</fullName>
        <shortName evidence="10">GlyRS</shortName>
    </alternativeName>
</protein>
<dbReference type="HAMAP" id="MF_00255">
    <property type="entry name" value="Gly_tRNA_synth_beta"/>
    <property type="match status" value="1"/>
</dbReference>
<dbReference type="STRING" id="370438.PTH_0900"/>
<evidence type="ECO:0000313" key="13">
    <source>
        <dbReference type="Proteomes" id="UP000006556"/>
    </source>
</evidence>
<organism evidence="12 13">
    <name type="scientific">Pelotomaculum thermopropionicum (strain DSM 13744 / JCM 10971 / SI)</name>
    <dbReference type="NCBI Taxonomy" id="370438"/>
    <lineage>
        <taxon>Bacteria</taxon>
        <taxon>Bacillati</taxon>
        <taxon>Bacillota</taxon>
        <taxon>Clostridia</taxon>
        <taxon>Eubacteriales</taxon>
        <taxon>Desulfotomaculaceae</taxon>
        <taxon>Pelotomaculum</taxon>
    </lineage>
</organism>
<dbReference type="SMART" id="SM00836">
    <property type="entry name" value="DALR_1"/>
    <property type="match status" value="1"/>
</dbReference>
<dbReference type="Pfam" id="PF05746">
    <property type="entry name" value="DALR_1"/>
    <property type="match status" value="1"/>
</dbReference>
<comment type="catalytic activity">
    <reaction evidence="9 10">
        <text>tRNA(Gly) + glycine + ATP = glycyl-tRNA(Gly) + AMP + diphosphate</text>
        <dbReference type="Rhea" id="RHEA:16013"/>
        <dbReference type="Rhea" id="RHEA-COMP:9664"/>
        <dbReference type="Rhea" id="RHEA-COMP:9683"/>
        <dbReference type="ChEBI" id="CHEBI:30616"/>
        <dbReference type="ChEBI" id="CHEBI:33019"/>
        <dbReference type="ChEBI" id="CHEBI:57305"/>
        <dbReference type="ChEBI" id="CHEBI:78442"/>
        <dbReference type="ChEBI" id="CHEBI:78522"/>
        <dbReference type="ChEBI" id="CHEBI:456215"/>
        <dbReference type="EC" id="6.1.1.14"/>
    </reaction>
</comment>
<dbReference type="Pfam" id="PF02092">
    <property type="entry name" value="tRNA_synt_2f"/>
    <property type="match status" value="1"/>
</dbReference>
<reference evidence="13" key="1">
    <citation type="journal article" date="2008" name="Genome Res.">
        <title>The genome of Pelotomaculum thermopropionicum reveals niche-associated evolution in anaerobic microbiota.</title>
        <authorList>
            <person name="Kosaka T."/>
            <person name="Kato S."/>
            <person name="Shimoyama T."/>
            <person name="Ishii S."/>
            <person name="Abe T."/>
            <person name="Watanabe K."/>
        </authorList>
    </citation>
    <scope>NUCLEOTIDE SEQUENCE [LARGE SCALE GENOMIC DNA]</scope>
    <source>
        <strain evidence="13">DSM 13744 / JCM 10971 / SI</strain>
    </source>
</reference>
<dbReference type="PRINTS" id="PR01045">
    <property type="entry name" value="TRNASYNTHGB"/>
</dbReference>
<dbReference type="GO" id="GO:0004820">
    <property type="term" value="F:glycine-tRNA ligase activity"/>
    <property type="evidence" value="ECO:0007669"/>
    <property type="project" value="UniProtKB-UniRule"/>
</dbReference>
<dbReference type="PROSITE" id="PS50861">
    <property type="entry name" value="AA_TRNA_LIGASE_II_GLYAB"/>
    <property type="match status" value="1"/>
</dbReference>
<evidence type="ECO:0000256" key="9">
    <source>
        <dbReference type="ARBA" id="ARBA00047937"/>
    </source>
</evidence>
<dbReference type="PANTHER" id="PTHR30075:SF2">
    <property type="entry name" value="GLYCINE--TRNA LIGASE, CHLOROPLASTIC_MITOCHONDRIAL 2"/>
    <property type="match status" value="1"/>
</dbReference>
<keyword evidence="8 10" id="KW-0030">Aminoacyl-tRNA synthetase</keyword>
<keyword evidence="13" id="KW-1185">Reference proteome</keyword>
<gene>
    <name evidence="12" type="primary">GlyS</name>
    <name evidence="10" type="synonym">glyS</name>
    <name evidence="12" type="ordered locus">PTH_0900</name>
</gene>
<evidence type="ECO:0000256" key="3">
    <source>
        <dbReference type="ARBA" id="ARBA00022490"/>
    </source>
</evidence>
<dbReference type="EMBL" id="AP009389">
    <property type="protein sequence ID" value="BAF59081.1"/>
    <property type="molecule type" value="Genomic_DNA"/>
</dbReference>
<evidence type="ECO:0000256" key="1">
    <source>
        <dbReference type="ARBA" id="ARBA00004496"/>
    </source>
</evidence>
<dbReference type="InterPro" id="IPR008909">
    <property type="entry name" value="DALR_anticod-bd"/>
</dbReference>
<evidence type="ECO:0000313" key="12">
    <source>
        <dbReference type="EMBL" id="BAF59081.1"/>
    </source>
</evidence>
<dbReference type="Proteomes" id="UP000006556">
    <property type="component" value="Chromosome"/>
</dbReference>
<evidence type="ECO:0000259" key="11">
    <source>
        <dbReference type="SMART" id="SM00836"/>
    </source>
</evidence>
<dbReference type="InterPro" id="IPR015944">
    <property type="entry name" value="Gly-tRNA-synth_bsu"/>
</dbReference>
<dbReference type="GO" id="GO:0005829">
    <property type="term" value="C:cytosol"/>
    <property type="evidence" value="ECO:0007669"/>
    <property type="project" value="TreeGrafter"/>
</dbReference>
<evidence type="ECO:0000256" key="10">
    <source>
        <dbReference type="HAMAP-Rule" id="MF_00255"/>
    </source>
</evidence>
<keyword evidence="6 10" id="KW-0067">ATP-binding</keyword>
<sequence length="698" mass="77486">MSARARDYLLEIGVEELPARFLDPALAELKEISVRALAEKRLSCKKVETFGTPRRLALYVEGLAEHQEPLETEVKGPAVKVAFKPDGTPTRAAEGFARSQGVAVSGLVRKFVGHVEYVFAVKREEGRPAREVLSEIAPALIDGLHFPKPMRWGNLEVRFARPIRWIVSLFGDEVVEFEYAGLKAGRTTCGHRFLSKEPVVLAFSSEYFEKMRSNYVIVDTAERRQLIRRQVQELAASAGGRAEEDEDLLNEVSNLVEYPTALVGEFSPDYLNLPREVLVTPMREHQRYFPVVSPDGGLLPKFIAVKNGAPDHLDIIRSGYEKVLRARLADANFFFQEDLKTPLAGKVPALKKVIFQESLGTVYDKVERLGALAGYLAGVMGAGRQEKEVALRAAYLAKADLVTSMVYEFPELQGIMGREYALRSGESREVAEAVFEHYLPRFAGDRLPETLPGKILSIADKIDNIVGCFAIGIQPSGSQDPYALRRQALGISHIILEGQAALSLRELVETAYRGYEGKVELKCSLEKVTADVGEFFEQRLRSILGARGFSYDTVEAVLASGCDDFADTLLRAQALAGFRRDPAFGDLLTVFVRANNLARNAFPGQVNPALLEDASEKELNRRLAGVQEEAKRHLEKKDYRSLLAGIATLQKPLEEFFNSVMVMVEDREVRENRLTLLANLAGLVRQVADLSKIVVETG</sequence>
<dbReference type="GO" id="GO:0005524">
    <property type="term" value="F:ATP binding"/>
    <property type="evidence" value="ECO:0007669"/>
    <property type="project" value="UniProtKB-UniRule"/>
</dbReference>
<dbReference type="GO" id="GO:0004814">
    <property type="term" value="F:arginine-tRNA ligase activity"/>
    <property type="evidence" value="ECO:0007669"/>
    <property type="project" value="InterPro"/>
</dbReference>
<dbReference type="HOGENOM" id="CLU_007220_2_2_9"/>
<feature type="domain" description="DALR anticodon binding" evidence="11">
    <location>
        <begin position="587"/>
        <end position="693"/>
    </location>
</feature>
<dbReference type="SUPFAM" id="SSF109604">
    <property type="entry name" value="HD-domain/PDEase-like"/>
    <property type="match status" value="1"/>
</dbReference>
<evidence type="ECO:0000256" key="7">
    <source>
        <dbReference type="ARBA" id="ARBA00022917"/>
    </source>
</evidence>
<keyword evidence="4 10" id="KW-0436">Ligase</keyword>
<comment type="subunit">
    <text evidence="10">Tetramer of two alpha and two beta subunits.</text>
</comment>
<keyword evidence="7 10" id="KW-0648">Protein biosynthesis</keyword>
<dbReference type="eggNOG" id="COG0751">
    <property type="taxonomic scope" value="Bacteria"/>
</dbReference>
<dbReference type="NCBIfam" id="TIGR00211">
    <property type="entry name" value="glyS"/>
    <property type="match status" value="1"/>
</dbReference>
<dbReference type="KEGG" id="pth:PTH_0900"/>
<dbReference type="GO" id="GO:0006426">
    <property type="term" value="P:glycyl-tRNA aminoacylation"/>
    <property type="evidence" value="ECO:0007669"/>
    <property type="project" value="UniProtKB-UniRule"/>
</dbReference>
<keyword evidence="5 10" id="KW-0547">Nucleotide-binding</keyword>
<name>A5D3T9_PELTS</name>